<dbReference type="Gene3D" id="2.60.120.200">
    <property type="match status" value="1"/>
</dbReference>
<name>A0ABR2XZ98_9PEZI</name>
<accession>A0ABR2XZ98</accession>
<dbReference type="EMBL" id="JARVKM010000013">
    <property type="protein sequence ID" value="KAK9778961.1"/>
    <property type="molecule type" value="Genomic_DNA"/>
</dbReference>
<comment type="caution">
    <text evidence="1">The sequence shown here is derived from an EMBL/GenBank/DDBJ whole genome shotgun (WGS) entry which is preliminary data.</text>
</comment>
<organism evidence="1 2">
    <name type="scientific">Seiridium cardinale</name>
    <dbReference type="NCBI Taxonomy" id="138064"/>
    <lineage>
        <taxon>Eukaryota</taxon>
        <taxon>Fungi</taxon>
        <taxon>Dikarya</taxon>
        <taxon>Ascomycota</taxon>
        <taxon>Pezizomycotina</taxon>
        <taxon>Sordariomycetes</taxon>
        <taxon>Xylariomycetidae</taxon>
        <taxon>Amphisphaeriales</taxon>
        <taxon>Sporocadaceae</taxon>
        <taxon>Seiridium</taxon>
    </lineage>
</organism>
<sequence>MANRWIRVNQPATEASTFNPAEFTLSASPKTDVYASPLGETLHVYSAPIVHALFVKLSFRLARVSFSFTPTLQFDQGGLLFTIPTIGNPEPAENNANTLSSHPAWVKIGIETNDGEPCLSVVGKAKTGWCDWSLAPLPVKGLGKEVRATVEVTRAKNALMVHFVQDETRTLTRKIPWVFLDDVELSATAWVGAYAARPDPDGASAGKSLLVSFGDLHIETV</sequence>
<dbReference type="Proteomes" id="UP001465668">
    <property type="component" value="Unassembled WGS sequence"/>
</dbReference>
<evidence type="ECO:0000313" key="2">
    <source>
        <dbReference type="Proteomes" id="UP001465668"/>
    </source>
</evidence>
<dbReference type="Pfam" id="PF07081">
    <property type="entry name" value="DUF1349"/>
    <property type="match status" value="1"/>
</dbReference>
<dbReference type="InterPro" id="IPR009784">
    <property type="entry name" value="DUF1349"/>
</dbReference>
<dbReference type="PANTHER" id="PTHR35332:SF2">
    <property type="entry name" value="REGULATION OF ENOLASE PROTEIN 1"/>
    <property type="match status" value="1"/>
</dbReference>
<protein>
    <submittedName>
        <fullName evidence="1">Beta-xylosidase C-terminal Concanavalin A-like domain-containing protein</fullName>
    </submittedName>
</protein>
<gene>
    <name evidence="1" type="ORF">SCAR479_04197</name>
</gene>
<evidence type="ECO:0000313" key="1">
    <source>
        <dbReference type="EMBL" id="KAK9778961.1"/>
    </source>
</evidence>
<reference evidence="1 2" key="1">
    <citation type="submission" date="2024-02" db="EMBL/GenBank/DDBJ databases">
        <title>First draft genome assembly of two strains of Seiridium cardinale.</title>
        <authorList>
            <person name="Emiliani G."/>
            <person name="Scali E."/>
        </authorList>
    </citation>
    <scope>NUCLEOTIDE SEQUENCE [LARGE SCALE GENOMIC DNA]</scope>
    <source>
        <strain evidence="1 2">BM-138-000479</strain>
    </source>
</reference>
<keyword evidence="2" id="KW-1185">Reference proteome</keyword>
<proteinExistence type="predicted"/>
<dbReference type="PANTHER" id="PTHR35332">
    <property type="entry name" value="REGULATION OF ENOLASE PROTEIN 1"/>
    <property type="match status" value="1"/>
</dbReference>